<dbReference type="SUPFAM" id="SSF46565">
    <property type="entry name" value="Chaperone J-domain"/>
    <property type="match status" value="1"/>
</dbReference>
<proteinExistence type="predicted"/>
<feature type="compositionally biased region" description="Low complexity" evidence="1">
    <location>
        <begin position="354"/>
        <end position="367"/>
    </location>
</feature>
<keyword evidence="4" id="KW-1185">Reference proteome</keyword>
<feature type="compositionally biased region" description="Low complexity" evidence="1">
    <location>
        <begin position="658"/>
        <end position="669"/>
    </location>
</feature>
<dbReference type="PROSITE" id="PS50076">
    <property type="entry name" value="DNAJ_2"/>
    <property type="match status" value="1"/>
</dbReference>
<dbReference type="InterPro" id="IPR036869">
    <property type="entry name" value="J_dom_sf"/>
</dbReference>
<feature type="compositionally biased region" description="Polar residues" evidence="1">
    <location>
        <begin position="391"/>
        <end position="415"/>
    </location>
</feature>
<dbReference type="STRING" id="2025994.A0A2T3ANY2"/>
<feature type="compositionally biased region" description="Basic and acidic residues" evidence="1">
    <location>
        <begin position="305"/>
        <end position="329"/>
    </location>
</feature>
<dbReference type="AlphaFoldDB" id="A0A2T3ANY2"/>
<dbReference type="CDD" id="cd06257">
    <property type="entry name" value="DnaJ"/>
    <property type="match status" value="1"/>
</dbReference>
<feature type="region of interest" description="Disordered" evidence="1">
    <location>
        <begin position="551"/>
        <end position="606"/>
    </location>
</feature>
<accession>A0A2T3ANY2</accession>
<reference evidence="3 4" key="1">
    <citation type="journal article" date="2018" name="Mycol. Prog.">
        <title>Coniella lustricola, a new species from submerged detritus.</title>
        <authorList>
            <person name="Raudabaugh D.B."/>
            <person name="Iturriaga T."/>
            <person name="Carver A."/>
            <person name="Mondo S."/>
            <person name="Pangilinan J."/>
            <person name="Lipzen A."/>
            <person name="He G."/>
            <person name="Amirebrahimi M."/>
            <person name="Grigoriev I.V."/>
            <person name="Miller A.N."/>
        </authorList>
    </citation>
    <scope>NUCLEOTIDE SEQUENCE [LARGE SCALE GENOMIC DNA]</scope>
    <source>
        <strain evidence="3 4">B22-T-1</strain>
    </source>
</reference>
<evidence type="ECO:0000313" key="4">
    <source>
        <dbReference type="Proteomes" id="UP000241462"/>
    </source>
</evidence>
<name>A0A2T3ANY2_9PEZI</name>
<dbReference type="PANTHER" id="PTHR44137">
    <property type="entry name" value="BNAC03G44070D PROTEIN"/>
    <property type="match status" value="1"/>
</dbReference>
<feature type="compositionally biased region" description="Polar residues" evidence="1">
    <location>
        <begin position="234"/>
        <end position="252"/>
    </location>
</feature>
<feature type="region of interest" description="Disordered" evidence="1">
    <location>
        <begin position="61"/>
        <end position="458"/>
    </location>
</feature>
<evidence type="ECO:0000256" key="1">
    <source>
        <dbReference type="SAM" id="MobiDB-lite"/>
    </source>
</evidence>
<dbReference type="PANTHER" id="PTHR44137:SF57">
    <property type="entry name" value="CHAPERONE DNAJ-DOMAIN PROTEIN"/>
    <property type="match status" value="1"/>
</dbReference>
<dbReference type="InterPro" id="IPR001623">
    <property type="entry name" value="DnaJ_domain"/>
</dbReference>
<feature type="compositionally biased region" description="Polar residues" evidence="1">
    <location>
        <begin position="111"/>
        <end position="122"/>
    </location>
</feature>
<dbReference type="InParanoid" id="A0A2T3ANY2"/>
<dbReference type="InterPro" id="IPR018253">
    <property type="entry name" value="DnaJ_domain_CS"/>
</dbReference>
<sequence>MEADTKRDLYADLELLAPTSDIELIKKQYRKLSLKKHPDRPGGSNEAFNIINHAHAILTDPEKKRKYDADAARRNRTSYASGVRGNPWATAGNQWAPPPRPPNFPQRATPTSQKRQSGTTNADKYAEFTAGAPRRAQAKKPDSSRPYQDWQAWEHMRGKPPAQPAGGSSRVPSSSRPAAAQQPPPPVPPRPAPAPAPAPTPAPAPAQKQPKGSFGARVQRGGYMPGSPGDESAVPNSNYFTTRPQSNLFNETSSAARARRRAPSNPDDDRDSAYMETRQSTPYQTRGGEKFDPWNGASNIGRSRSTRESQRRPYDNQEEAAHYSADARHQRSSSVPEDAETLPRAERNGKTGFSSQRSSGTASASSDYRSHEEDSKPGSSGGDHNRDNSKLYATTSHFQTASYRPSFRQAQQATSRAGEKSFGRKQHHSNPPSMPESRPRKRFEASSSGEKSQSGGRLNAFEEQMSCIIKQLSALKYGVAQQAALRKHAPSQPQSRFAPYSSDYANANPSFGSPFSADSFKADSHRFTRNSTDNINTRFVAEEDATSWQFSAGSPIDETGRPAIPRAKSGNRMGRGSPLTTDGPQTPFAGPRSAKRSTHSDSFNPEEWAEQISPNIFAAPASQKAPAVPGRSARGSSKKPKPVRMTAGTAGLVESDDSGSSLEDLSKGSPTPAARPHSHDATPSPMAMDMDPPVGGIGGTSARNIPVTPSRPEWRAGDVGLGINANSAPPSIPQPNFGAAAHPPAATGSEDSEEFRASFRDIRNIEPFAERASGLDSFNDLNTSLPFPSAASNRIPTRKPVSRTKNIQEALPESPKPPNPPPTLAVPGLKPSALAWKNYVEAFYVYLAEFQGYNTKFIDHFSARRVQVQQKLGNPSWIESRDGAGLDEYMTWAEEDREVRKKWMDACNEHEMNLRLFAAHRDKMMK</sequence>
<evidence type="ECO:0000259" key="2">
    <source>
        <dbReference type="PROSITE" id="PS50076"/>
    </source>
</evidence>
<feature type="compositionally biased region" description="Basic and acidic residues" evidence="1">
    <location>
        <begin position="61"/>
        <end position="73"/>
    </location>
</feature>
<feature type="region of interest" description="Disordered" evidence="1">
    <location>
        <begin position="789"/>
        <end position="825"/>
    </location>
</feature>
<dbReference type="OrthoDB" id="10250354at2759"/>
<feature type="region of interest" description="Disordered" evidence="1">
    <location>
        <begin position="621"/>
        <end position="749"/>
    </location>
</feature>
<dbReference type="PROSITE" id="PS00636">
    <property type="entry name" value="DNAJ_1"/>
    <property type="match status" value="1"/>
</dbReference>
<feature type="compositionally biased region" description="Polar residues" evidence="1">
    <location>
        <begin position="445"/>
        <end position="456"/>
    </location>
</feature>
<organism evidence="3 4">
    <name type="scientific">Coniella lustricola</name>
    <dbReference type="NCBI Taxonomy" id="2025994"/>
    <lineage>
        <taxon>Eukaryota</taxon>
        <taxon>Fungi</taxon>
        <taxon>Dikarya</taxon>
        <taxon>Ascomycota</taxon>
        <taxon>Pezizomycotina</taxon>
        <taxon>Sordariomycetes</taxon>
        <taxon>Sordariomycetidae</taxon>
        <taxon>Diaporthales</taxon>
        <taxon>Schizoparmaceae</taxon>
        <taxon>Coniella</taxon>
    </lineage>
</organism>
<dbReference type="Pfam" id="PF00226">
    <property type="entry name" value="DnaJ"/>
    <property type="match status" value="1"/>
</dbReference>
<feature type="compositionally biased region" description="Pro residues" evidence="1">
    <location>
        <begin position="182"/>
        <end position="204"/>
    </location>
</feature>
<feature type="compositionally biased region" description="Pro residues" evidence="1">
    <location>
        <begin position="814"/>
        <end position="824"/>
    </location>
</feature>
<dbReference type="Proteomes" id="UP000241462">
    <property type="component" value="Unassembled WGS sequence"/>
</dbReference>
<gene>
    <name evidence="3" type="ORF">BD289DRAFT_478200</name>
</gene>
<protein>
    <recommendedName>
        <fullName evidence="2">J domain-containing protein</fullName>
    </recommendedName>
</protein>
<dbReference type="EMBL" id="KZ678372">
    <property type="protein sequence ID" value="PSS05305.1"/>
    <property type="molecule type" value="Genomic_DNA"/>
</dbReference>
<dbReference type="SMART" id="SM00271">
    <property type="entry name" value="DnaJ"/>
    <property type="match status" value="1"/>
</dbReference>
<feature type="compositionally biased region" description="Low complexity" evidence="1">
    <location>
        <begin position="164"/>
        <end position="181"/>
    </location>
</feature>
<evidence type="ECO:0000313" key="3">
    <source>
        <dbReference type="EMBL" id="PSS05305.1"/>
    </source>
</evidence>
<dbReference type="Gene3D" id="1.10.287.110">
    <property type="entry name" value="DnaJ domain"/>
    <property type="match status" value="1"/>
</dbReference>
<feature type="domain" description="J" evidence="2">
    <location>
        <begin position="8"/>
        <end position="71"/>
    </location>
</feature>